<evidence type="ECO:0000256" key="1">
    <source>
        <dbReference type="SAM" id="MobiDB-lite"/>
    </source>
</evidence>
<feature type="region of interest" description="Disordered" evidence="1">
    <location>
        <begin position="269"/>
        <end position="321"/>
    </location>
</feature>
<proteinExistence type="predicted"/>
<evidence type="ECO:0000313" key="3">
    <source>
        <dbReference type="Proteomes" id="UP000054466"/>
    </source>
</evidence>
<protein>
    <submittedName>
        <fullName evidence="2">Uncharacterized protein</fullName>
    </submittedName>
</protein>
<organism evidence="2 3">
    <name type="scientific">Cladophialophora immunda</name>
    <dbReference type="NCBI Taxonomy" id="569365"/>
    <lineage>
        <taxon>Eukaryota</taxon>
        <taxon>Fungi</taxon>
        <taxon>Dikarya</taxon>
        <taxon>Ascomycota</taxon>
        <taxon>Pezizomycotina</taxon>
        <taxon>Eurotiomycetes</taxon>
        <taxon>Chaetothyriomycetidae</taxon>
        <taxon>Chaetothyriales</taxon>
        <taxon>Herpotrichiellaceae</taxon>
        <taxon>Cladophialophora</taxon>
    </lineage>
</organism>
<dbReference type="GeneID" id="27345567"/>
<name>A0A0D2CKR0_9EURO</name>
<dbReference type="OrthoDB" id="5327145at2759"/>
<feature type="region of interest" description="Disordered" evidence="1">
    <location>
        <begin position="100"/>
        <end position="162"/>
    </location>
</feature>
<evidence type="ECO:0000313" key="2">
    <source>
        <dbReference type="EMBL" id="KIW30645.1"/>
    </source>
</evidence>
<sequence>MASILAARDQENLIHAQQTTAAGKPLNQSTRILHPKTPGNLKTPFRLAKNDENLLPHLNGPKALDKDGPSKLDKTTFVTPLIPRNRAPLGIKTTNAKAQAFQTPAPAPLTTKRLGTGQKHSAARRSGRSKIAVAPSEPVDSDLVKRPTQDQEPDFGYAPPPPVELPDPPIEFEEDVLLTEELRAGYGVVYAYDSPNNENGVSMRLKKEEEEWKRFDADRMNKSLKDMSEPVFLAPSELDARVDGMIAAGPKKKRPELSRVDTMQAKSAAAALSGSRPNLPAATRKTTQTSEQKKKAVLPITKGRPPTLPHHLSSSRTTHTAVSKNTIGFPKAKKAPSIIPRSAETERSGIASKPIKISQVSIHPRDFRDLYGSPPEESDMWFRLKQYELLEQDMAQDEGDDLTNDLFETDFFPFGNAKLDNEDFQLPIPE</sequence>
<dbReference type="AlphaFoldDB" id="A0A0D2CKR0"/>
<gene>
    <name evidence="2" type="ORF">PV07_06373</name>
</gene>
<dbReference type="Proteomes" id="UP000054466">
    <property type="component" value="Unassembled WGS sequence"/>
</dbReference>
<keyword evidence="3" id="KW-1185">Reference proteome</keyword>
<dbReference type="EMBL" id="KN847042">
    <property type="protein sequence ID" value="KIW30645.1"/>
    <property type="molecule type" value="Genomic_DNA"/>
</dbReference>
<reference evidence="2 3" key="1">
    <citation type="submission" date="2015-01" db="EMBL/GenBank/DDBJ databases">
        <title>The Genome Sequence of Cladophialophora immunda CBS83496.</title>
        <authorList>
            <consortium name="The Broad Institute Genomics Platform"/>
            <person name="Cuomo C."/>
            <person name="de Hoog S."/>
            <person name="Gorbushina A."/>
            <person name="Stielow B."/>
            <person name="Teixiera M."/>
            <person name="Abouelleil A."/>
            <person name="Chapman S.B."/>
            <person name="Priest M."/>
            <person name="Young S.K."/>
            <person name="Wortman J."/>
            <person name="Nusbaum C."/>
            <person name="Birren B."/>
        </authorList>
    </citation>
    <scope>NUCLEOTIDE SEQUENCE [LARGE SCALE GENOMIC DNA]</scope>
    <source>
        <strain evidence="2 3">CBS 83496</strain>
    </source>
</reference>
<dbReference type="RefSeq" id="XP_016250861.1">
    <property type="nucleotide sequence ID" value="XM_016393342.1"/>
</dbReference>
<dbReference type="VEuPathDB" id="FungiDB:PV07_06373"/>
<dbReference type="HOGENOM" id="CLU_042952_1_0_1"/>
<accession>A0A0D2CKR0</accession>
<feature type="compositionally biased region" description="Polar residues" evidence="1">
    <location>
        <begin position="312"/>
        <end position="321"/>
    </location>
</feature>